<dbReference type="InterPro" id="IPR029480">
    <property type="entry name" value="Transpos_assoc"/>
</dbReference>
<feature type="region of interest" description="Disordered" evidence="1">
    <location>
        <begin position="336"/>
        <end position="362"/>
    </location>
</feature>
<feature type="region of interest" description="Disordered" evidence="1">
    <location>
        <begin position="644"/>
        <end position="677"/>
    </location>
</feature>
<proteinExistence type="predicted"/>
<evidence type="ECO:0000313" key="3">
    <source>
        <dbReference type="EnsemblPlants" id="AUR62019486-RA:cds"/>
    </source>
</evidence>
<dbReference type="InterPro" id="IPR004252">
    <property type="entry name" value="Probable_transposase_24"/>
</dbReference>
<evidence type="ECO:0000259" key="2">
    <source>
        <dbReference type="Pfam" id="PF13963"/>
    </source>
</evidence>
<feature type="region of interest" description="Disordered" evidence="1">
    <location>
        <begin position="448"/>
        <end position="476"/>
    </location>
</feature>
<dbReference type="EnsemblPlants" id="AUR62019486-RA">
    <property type="protein sequence ID" value="AUR62019486-RA:cds"/>
    <property type="gene ID" value="AUR62019486"/>
</dbReference>
<accession>A0A803LVI5</accession>
<feature type="compositionally biased region" description="Basic residues" evidence="1">
    <location>
        <begin position="466"/>
        <end position="476"/>
    </location>
</feature>
<dbReference type="Pfam" id="PF13963">
    <property type="entry name" value="Transpos_assoc"/>
    <property type="match status" value="1"/>
</dbReference>
<reference evidence="3" key="1">
    <citation type="journal article" date="2017" name="Nature">
        <title>The genome of Chenopodium quinoa.</title>
        <authorList>
            <person name="Jarvis D.E."/>
            <person name="Ho Y.S."/>
            <person name="Lightfoot D.J."/>
            <person name="Schmoeckel S.M."/>
            <person name="Li B."/>
            <person name="Borm T.J.A."/>
            <person name="Ohyanagi H."/>
            <person name="Mineta K."/>
            <person name="Michell C.T."/>
            <person name="Saber N."/>
            <person name="Kharbatia N.M."/>
            <person name="Rupper R.R."/>
            <person name="Sharp A.R."/>
            <person name="Dally N."/>
            <person name="Boughton B.A."/>
            <person name="Woo Y.H."/>
            <person name="Gao G."/>
            <person name="Schijlen E.G.W.M."/>
            <person name="Guo X."/>
            <person name="Momin A.A."/>
            <person name="Negrao S."/>
            <person name="Al-Babili S."/>
            <person name="Gehring C."/>
            <person name="Roessner U."/>
            <person name="Jung C."/>
            <person name="Murphy K."/>
            <person name="Arold S.T."/>
            <person name="Gojobori T."/>
            <person name="van der Linden C.G."/>
            <person name="van Loo E.N."/>
            <person name="Jellen E.N."/>
            <person name="Maughan P.J."/>
            <person name="Tester M."/>
        </authorList>
    </citation>
    <scope>NUCLEOTIDE SEQUENCE [LARGE SCALE GENOMIC DNA]</scope>
    <source>
        <strain evidence="3">cv. PI 614886</strain>
    </source>
</reference>
<name>A0A803LVI5_CHEQI</name>
<dbReference type="PANTHER" id="PTHR33144">
    <property type="entry name" value="OS10G0409366 PROTEIN-RELATED"/>
    <property type="match status" value="1"/>
</dbReference>
<feature type="compositionally biased region" description="Low complexity" evidence="1">
    <location>
        <begin position="414"/>
        <end position="424"/>
    </location>
</feature>
<feature type="domain" description="Transposase-associated" evidence="2">
    <location>
        <begin position="9"/>
        <end position="69"/>
    </location>
</feature>
<organism evidence="3 4">
    <name type="scientific">Chenopodium quinoa</name>
    <name type="common">Quinoa</name>
    <dbReference type="NCBI Taxonomy" id="63459"/>
    <lineage>
        <taxon>Eukaryota</taxon>
        <taxon>Viridiplantae</taxon>
        <taxon>Streptophyta</taxon>
        <taxon>Embryophyta</taxon>
        <taxon>Tracheophyta</taxon>
        <taxon>Spermatophyta</taxon>
        <taxon>Magnoliopsida</taxon>
        <taxon>eudicotyledons</taxon>
        <taxon>Gunneridae</taxon>
        <taxon>Pentapetalae</taxon>
        <taxon>Caryophyllales</taxon>
        <taxon>Chenopodiaceae</taxon>
        <taxon>Chenopodioideae</taxon>
        <taxon>Atripliceae</taxon>
        <taxon>Chenopodium</taxon>
    </lineage>
</organism>
<dbReference type="Pfam" id="PF03004">
    <property type="entry name" value="Transposase_24"/>
    <property type="match status" value="1"/>
</dbReference>
<dbReference type="PANTHER" id="PTHR33144:SF35">
    <property type="entry name" value="TRANSPOSASE, PTTA_EN_SPM, PLANT-RELATED"/>
    <property type="match status" value="1"/>
</dbReference>
<evidence type="ECO:0000256" key="1">
    <source>
        <dbReference type="SAM" id="MobiDB-lite"/>
    </source>
</evidence>
<feature type="compositionally biased region" description="Polar residues" evidence="1">
    <location>
        <begin position="782"/>
        <end position="795"/>
    </location>
</feature>
<protein>
    <recommendedName>
        <fullName evidence="2">Transposase-associated domain-containing protein</fullName>
    </recommendedName>
</protein>
<feature type="region of interest" description="Disordered" evidence="1">
    <location>
        <begin position="407"/>
        <end position="434"/>
    </location>
</feature>
<keyword evidence="4" id="KW-1185">Reference proteome</keyword>
<dbReference type="AlphaFoldDB" id="A0A803LVI5"/>
<dbReference type="Proteomes" id="UP000596660">
    <property type="component" value="Unplaced"/>
</dbReference>
<feature type="region of interest" description="Disordered" evidence="1">
    <location>
        <begin position="775"/>
        <end position="795"/>
    </location>
</feature>
<dbReference type="Gramene" id="AUR62019486-RA">
    <property type="protein sequence ID" value="AUR62019486-RA:cds"/>
    <property type="gene ID" value="AUR62019486"/>
</dbReference>
<reference evidence="3" key="2">
    <citation type="submission" date="2021-03" db="UniProtKB">
        <authorList>
            <consortium name="EnsemblPlants"/>
        </authorList>
    </citation>
    <scope>IDENTIFICATION</scope>
</reference>
<sequence>MDGGTKNWWMFSKWSDEYERGVDEYVKKAFATKSQGNQICCPCSLCHYRFWRDEGVVRDHLICNGFVPRTDKLSVLGINIQREETILDRDEGSNPNESDNDIVGLLHDARDAFKEGPNDEAKKFLRLVEEGQEEFEHKICVSARRKRKWNSAQDHSKDFVDWFRDKVDLILKEGQDFIPNHILWLSKGPFHIAKKFTGYSVNGYRFHTMKRDANCVTQNSGVTLTAMTHSFTSSKDQNTIEGNVNYYGSIIEIIEISYHGYFYVVLFKCVWFHSEMDDDELVMINMLMVGIMLFKSLLESFRMMKGNKTKVSASQSQVTDYELQRLQRLKFNAERMQTENDSTSEYDGEEEGKTMEDDSLVSGKRKVSKKLHLIRTRKTAIVEMNSQKRQHVDDFCDNNSVDLAKQVQDHGIQRKQQQQQVGSKNKGKKRAFCSPGSMSAYLEFRKRQKEHNEVLDEKTENESSSKRKNHRGPTMLRKVHARTTEERQVIVLNSLGQPVGPTKEIVQEYKFFLGTMARDSELAPLNYFNFPSLPTLDKIWNYVQEKYMVPDGGISWVMDAVNNCWRYHKCQIKKKHFYAYDNDALRWKNKPDTISNLQFRDLLLYWNTDEAKKISHNNKDNRLMLDDMHTLGRKSFAFLRHELRQQDPDKQKPSQAKVYKESRKRSSGRTYKTSCEKSKENIAKMDALESSEHEDGNNYNDPYYEVIPTAKHKSRVHLYGSVLAQLREANPGINIVIPDVLLQSTPNDASCAPNRTGNHSGQSSKSAAACNQLKDMGKGRSTKSNSRASKSIKKSSVSDTQISVITKFGHPNSSYAYYPTSAGNMAIISSLITKNFSLKDKMQVLENKFDTLTARASDIRSELEIVELHPGKKQRREVEHWLKSVRTKKSEIESLSEELK</sequence>
<feature type="compositionally biased region" description="Basic and acidic residues" evidence="1">
    <location>
        <begin position="450"/>
        <end position="465"/>
    </location>
</feature>
<evidence type="ECO:0000313" key="4">
    <source>
        <dbReference type="Proteomes" id="UP000596660"/>
    </source>
</evidence>